<dbReference type="EMBL" id="CP072384">
    <property type="protein sequence ID" value="QUC07684.1"/>
    <property type="molecule type" value="Genomic_DNA"/>
</dbReference>
<protein>
    <submittedName>
        <fullName evidence="2">DUF1269 domain-containing protein</fullName>
    </submittedName>
</protein>
<feature type="coiled-coil region" evidence="1">
    <location>
        <begin position="146"/>
        <end position="193"/>
    </location>
</feature>
<organism evidence="2 3">
    <name type="scientific">Arachnia rubra</name>
    <dbReference type="NCBI Taxonomy" id="1547448"/>
    <lineage>
        <taxon>Bacteria</taxon>
        <taxon>Bacillati</taxon>
        <taxon>Actinomycetota</taxon>
        <taxon>Actinomycetes</taxon>
        <taxon>Propionibacteriales</taxon>
        <taxon>Propionibacteriaceae</taxon>
        <taxon>Arachnia</taxon>
    </lineage>
</organism>
<evidence type="ECO:0000313" key="3">
    <source>
        <dbReference type="Proteomes" id="UP000678513"/>
    </source>
</evidence>
<sequence length="199" mass="20816">MAENIVVMTLPTHSGTYEAFSKLKSAAGFDLNAAVIIERDADGIAHLAEGRDYQAGAATTGGSLIGMLVGILGGPLGMLLGLGAGALTGSLIDADRLDLGDDVISDFAKVVPPGGNAILAQVVEDAPAALNAFADSVSATVVRRPVEEVVAEIEAQQAAAEAAARAAREAVREHKKQELREKWDERIENLKAKFQRNDK</sequence>
<dbReference type="RefSeq" id="WP_212322357.1">
    <property type="nucleotide sequence ID" value="NZ_AP024463.1"/>
</dbReference>
<accession>A0ABX7Y483</accession>
<evidence type="ECO:0000256" key="1">
    <source>
        <dbReference type="SAM" id="Coils"/>
    </source>
</evidence>
<evidence type="ECO:0000313" key="2">
    <source>
        <dbReference type="EMBL" id="QUC07684.1"/>
    </source>
</evidence>
<proteinExistence type="predicted"/>
<keyword evidence="1" id="KW-0175">Coiled coil</keyword>
<dbReference type="InterPro" id="IPR009200">
    <property type="entry name" value="DUF1269_membrane"/>
</dbReference>
<dbReference type="Pfam" id="PF06897">
    <property type="entry name" value="DUF1269"/>
    <property type="match status" value="1"/>
</dbReference>
<gene>
    <name evidence="2" type="ORF">J5A65_12235</name>
</gene>
<name>A0ABX7Y483_9ACTN</name>
<keyword evidence="3" id="KW-1185">Reference proteome</keyword>
<reference evidence="2 3" key="1">
    <citation type="submission" date="2021-03" db="EMBL/GenBank/DDBJ databases">
        <title>Human Oral Microbial Genomes.</title>
        <authorList>
            <person name="Johnston C.D."/>
            <person name="Chen T."/>
            <person name="Dewhirst F.E."/>
        </authorList>
    </citation>
    <scope>NUCLEOTIDE SEQUENCE [LARGE SCALE GENOMIC DNA]</scope>
    <source>
        <strain evidence="2 3">DSMZ 100122</strain>
    </source>
</reference>
<dbReference type="Proteomes" id="UP000678513">
    <property type="component" value="Chromosome"/>
</dbReference>